<evidence type="ECO:0000313" key="1">
    <source>
        <dbReference type="EMBL" id="SUB24094.1"/>
    </source>
</evidence>
<dbReference type="EMBL" id="UGSP01000001">
    <property type="protein sequence ID" value="SUB24094.1"/>
    <property type="molecule type" value="Genomic_DNA"/>
</dbReference>
<sequence length="75" mass="8317">MMNEQTYCGADHKKQQSAVIFHGILKNPKIPTALLIQQTLKLIQTQHICHIKQAFFFALEPFGCTHGAVGEGHSA</sequence>
<dbReference type="Proteomes" id="UP000255098">
    <property type="component" value="Unassembled WGS sequence"/>
</dbReference>
<proteinExistence type="predicted"/>
<protein>
    <submittedName>
        <fullName evidence="1">Uncharacterized protein</fullName>
    </submittedName>
</protein>
<name>A0A379AR84_AVIAV</name>
<accession>A0A379AR84</accession>
<evidence type="ECO:0000313" key="2">
    <source>
        <dbReference type="Proteomes" id="UP000255098"/>
    </source>
</evidence>
<dbReference type="AlphaFoldDB" id="A0A379AR84"/>
<keyword evidence="2" id="KW-1185">Reference proteome</keyword>
<gene>
    <name evidence="1" type="ORF">NCTC11297_01120</name>
</gene>
<organism evidence="1 2">
    <name type="scientific">Avibacterium avium</name>
    <name type="common">Pasteurella avium</name>
    <dbReference type="NCBI Taxonomy" id="751"/>
    <lineage>
        <taxon>Bacteria</taxon>
        <taxon>Pseudomonadati</taxon>
        <taxon>Pseudomonadota</taxon>
        <taxon>Gammaproteobacteria</taxon>
        <taxon>Pasteurellales</taxon>
        <taxon>Pasteurellaceae</taxon>
        <taxon>Avibacterium</taxon>
    </lineage>
</organism>
<reference evidence="1 2" key="1">
    <citation type="submission" date="2018-06" db="EMBL/GenBank/DDBJ databases">
        <authorList>
            <consortium name="Pathogen Informatics"/>
            <person name="Doyle S."/>
        </authorList>
    </citation>
    <scope>NUCLEOTIDE SEQUENCE [LARGE SCALE GENOMIC DNA]</scope>
    <source>
        <strain evidence="2">NCTC 11297</strain>
    </source>
</reference>